<dbReference type="EMBL" id="CM007655">
    <property type="protein sequence ID" value="ONI06470.1"/>
    <property type="molecule type" value="Genomic_DNA"/>
</dbReference>
<feature type="domain" description="Fungal lipase-type" evidence="6">
    <location>
        <begin position="120"/>
        <end position="268"/>
    </location>
</feature>
<evidence type="ECO:0000313" key="7">
    <source>
        <dbReference type="EMBL" id="ONI06470.1"/>
    </source>
</evidence>
<proteinExistence type="inferred from homology"/>
<evidence type="ECO:0000256" key="2">
    <source>
        <dbReference type="ARBA" id="ARBA00022801"/>
    </source>
</evidence>
<dbReference type="GO" id="GO:0008970">
    <property type="term" value="F:phospholipase A1 activity"/>
    <property type="evidence" value="ECO:0007669"/>
    <property type="project" value="UniProtKB-UniRule"/>
</dbReference>
<gene>
    <name evidence="7" type="ORF">PRUPE_5G062500</name>
</gene>
<evidence type="ECO:0000256" key="4">
    <source>
        <dbReference type="ARBA" id="ARBA00023098"/>
    </source>
</evidence>
<keyword evidence="4 5" id="KW-0443">Lipid metabolism</keyword>
<comment type="function">
    <text evidence="5">Acylhydrolase that catalyzes the hydrolysis of phospholipids at the sn-1 position.</text>
</comment>
<dbReference type="InterPro" id="IPR002921">
    <property type="entry name" value="Fungal_lipase-type"/>
</dbReference>
<sequence length="379" mass="42639">MDAIARRWRLLSGQTEWEGLLYPLDIDLRRYIIHYGERASAIADAFIDEPKSKNSGLPRYAKRNLFSKVGLESYSPYKYVVKTYLYAATKLVPGKSIWLGYVAVTTDEGKRVLGRRDILISWRGTKLEKEFDIDRETTLVPASDILGKDNVNEPKVHSGWLNYYTSCRNQALAAVKELLKKYKGEEISITVTGHSMGAAIGILNATDIAYNGYNKLSDKPGKASLVTAIVFACPGLGDSGFNKVFSSLKNLHVLRVANTNDLAPILSAEGKYVHVGKELRFNSLMSPYLKALSDYDDWIGIVEMFHDLEVYLHGVAGTQGENGFKLEVDRDIALVNKLLDAVKDEYRIVVKWWIEKNKSMVQQDDGSWVLMDHEKDDDA</sequence>
<comment type="similarity">
    <text evidence="1 5">Belongs to the AB hydrolase superfamily. Lipase family.</text>
</comment>
<dbReference type="Pfam" id="PF01764">
    <property type="entry name" value="Lipase_3"/>
    <property type="match status" value="1"/>
</dbReference>
<evidence type="ECO:0000259" key="6">
    <source>
        <dbReference type="Pfam" id="PF01764"/>
    </source>
</evidence>
<dbReference type="CDD" id="cd00519">
    <property type="entry name" value="Lipase_3"/>
    <property type="match status" value="1"/>
</dbReference>
<dbReference type="PANTHER" id="PTHR31828">
    <property type="entry name" value="PHOSPHOLIPASE A1-IIGAMMA"/>
    <property type="match status" value="1"/>
</dbReference>
<evidence type="ECO:0000313" key="8">
    <source>
        <dbReference type="Proteomes" id="UP000006882"/>
    </source>
</evidence>
<keyword evidence="8" id="KW-1185">Reference proteome</keyword>
<keyword evidence="3 5" id="KW-0442">Lipid degradation</keyword>
<evidence type="ECO:0000256" key="5">
    <source>
        <dbReference type="RuleBase" id="RU367093"/>
    </source>
</evidence>
<dbReference type="PANTHER" id="PTHR31828:SF20">
    <property type="entry name" value="PHOSPHOLIPASE A1"/>
    <property type="match status" value="1"/>
</dbReference>
<dbReference type="eggNOG" id="KOG4569">
    <property type="taxonomic scope" value="Eukaryota"/>
</dbReference>
<dbReference type="EC" id="3.1.1.-" evidence="5"/>
<evidence type="ECO:0000256" key="3">
    <source>
        <dbReference type="ARBA" id="ARBA00022963"/>
    </source>
</evidence>
<dbReference type="OrthoDB" id="438440at2759"/>
<name>A0A251P5Z3_PRUPE</name>
<reference evidence="7 8" key="1">
    <citation type="journal article" date="2013" name="Nat. Genet.">
        <title>The high-quality draft genome of peach (Prunus persica) identifies unique patterns of genetic diversity, domestication and genome evolution.</title>
        <authorList>
            <consortium name="International Peach Genome Initiative"/>
            <person name="Verde I."/>
            <person name="Abbott A.G."/>
            <person name="Scalabrin S."/>
            <person name="Jung S."/>
            <person name="Shu S."/>
            <person name="Marroni F."/>
            <person name="Zhebentyayeva T."/>
            <person name="Dettori M.T."/>
            <person name="Grimwood J."/>
            <person name="Cattonaro F."/>
            <person name="Zuccolo A."/>
            <person name="Rossini L."/>
            <person name="Jenkins J."/>
            <person name="Vendramin E."/>
            <person name="Meisel L.A."/>
            <person name="Decroocq V."/>
            <person name="Sosinski B."/>
            <person name="Prochnik S."/>
            <person name="Mitros T."/>
            <person name="Policriti A."/>
            <person name="Cipriani G."/>
            <person name="Dondini L."/>
            <person name="Ficklin S."/>
            <person name="Goodstein D.M."/>
            <person name="Xuan P."/>
            <person name="Del Fabbro C."/>
            <person name="Aramini V."/>
            <person name="Copetti D."/>
            <person name="Gonzalez S."/>
            <person name="Horner D.S."/>
            <person name="Falchi R."/>
            <person name="Lucas S."/>
            <person name="Mica E."/>
            <person name="Maldonado J."/>
            <person name="Lazzari B."/>
            <person name="Bielenberg D."/>
            <person name="Pirona R."/>
            <person name="Miculan M."/>
            <person name="Barakat A."/>
            <person name="Testolin R."/>
            <person name="Stella A."/>
            <person name="Tartarini S."/>
            <person name="Tonutti P."/>
            <person name="Arus P."/>
            <person name="Orellana A."/>
            <person name="Wells C."/>
            <person name="Main D."/>
            <person name="Vizzotto G."/>
            <person name="Silva H."/>
            <person name="Salamini F."/>
            <person name="Schmutz J."/>
            <person name="Morgante M."/>
            <person name="Rokhsar D.S."/>
        </authorList>
    </citation>
    <scope>NUCLEOTIDE SEQUENCE [LARGE SCALE GENOMIC DNA]</scope>
    <source>
        <strain evidence="8">cv. Nemared</strain>
    </source>
</reference>
<dbReference type="InterPro" id="IPR029058">
    <property type="entry name" value="AB_hydrolase_fold"/>
</dbReference>
<dbReference type="AlphaFoldDB" id="A0A251P5Z3"/>
<dbReference type="SUPFAM" id="SSF53474">
    <property type="entry name" value="alpha/beta-Hydrolases"/>
    <property type="match status" value="1"/>
</dbReference>
<dbReference type="GO" id="GO:0016042">
    <property type="term" value="P:lipid catabolic process"/>
    <property type="evidence" value="ECO:0007669"/>
    <property type="project" value="UniProtKB-UniRule"/>
</dbReference>
<dbReference type="Gramene" id="ONI06470">
    <property type="protein sequence ID" value="ONI06470"/>
    <property type="gene ID" value="PRUPE_5G062500"/>
</dbReference>
<dbReference type="Gene3D" id="3.40.50.1820">
    <property type="entry name" value="alpha/beta hydrolase"/>
    <property type="match status" value="1"/>
</dbReference>
<dbReference type="Proteomes" id="UP000006882">
    <property type="component" value="Chromosome G5"/>
</dbReference>
<dbReference type="InterPro" id="IPR033556">
    <property type="entry name" value="PLA"/>
</dbReference>
<evidence type="ECO:0000256" key="1">
    <source>
        <dbReference type="ARBA" id="ARBA00010701"/>
    </source>
</evidence>
<protein>
    <recommendedName>
        <fullName evidence="5">Phospholipase A1</fullName>
        <ecNumber evidence="5">3.1.1.-</ecNumber>
    </recommendedName>
</protein>
<dbReference type="SMR" id="A0A251P5Z3"/>
<accession>A0A251P5Z3</accession>
<keyword evidence="2 5" id="KW-0378">Hydrolase</keyword>
<organism evidence="7 8">
    <name type="scientific">Prunus persica</name>
    <name type="common">Peach</name>
    <name type="synonym">Amygdalus persica</name>
    <dbReference type="NCBI Taxonomy" id="3760"/>
    <lineage>
        <taxon>Eukaryota</taxon>
        <taxon>Viridiplantae</taxon>
        <taxon>Streptophyta</taxon>
        <taxon>Embryophyta</taxon>
        <taxon>Tracheophyta</taxon>
        <taxon>Spermatophyta</taxon>
        <taxon>Magnoliopsida</taxon>
        <taxon>eudicotyledons</taxon>
        <taxon>Gunneridae</taxon>
        <taxon>Pentapetalae</taxon>
        <taxon>rosids</taxon>
        <taxon>fabids</taxon>
        <taxon>Rosales</taxon>
        <taxon>Rosaceae</taxon>
        <taxon>Amygdaloideae</taxon>
        <taxon>Amygdaleae</taxon>
        <taxon>Prunus</taxon>
    </lineage>
</organism>